<dbReference type="Proteomes" id="UP000035642">
    <property type="component" value="Unassembled WGS sequence"/>
</dbReference>
<organism evidence="1 2">
    <name type="scientific">Angiostrongylus cantonensis</name>
    <name type="common">Rat lungworm</name>
    <dbReference type="NCBI Taxonomy" id="6313"/>
    <lineage>
        <taxon>Eukaryota</taxon>
        <taxon>Metazoa</taxon>
        <taxon>Ecdysozoa</taxon>
        <taxon>Nematoda</taxon>
        <taxon>Chromadorea</taxon>
        <taxon>Rhabditida</taxon>
        <taxon>Rhabditina</taxon>
        <taxon>Rhabditomorpha</taxon>
        <taxon>Strongyloidea</taxon>
        <taxon>Metastrongylidae</taxon>
        <taxon>Angiostrongylus</taxon>
    </lineage>
</organism>
<keyword evidence="1" id="KW-1185">Reference proteome</keyword>
<dbReference type="PANTHER" id="PTHR38613">
    <property type="entry name" value="PROTEIN CBG03211-RELATED"/>
    <property type="match status" value="1"/>
</dbReference>
<sequence length="268" mass="29195">MFHYVSKRFTLHSRYCPVNQYTFQTTCLPGKKLRYDLQVFCQEFADMCGVPNINLYPSRHGDPTDEGRPKGYGQEQKNGQLGLGKSFGFGLGAIPVHKDRLIFVIAQIGGIILNQGMELGALGHRTGKGPARSMNALTHGYPSLGIGGEPNNGDKKLSQEVLKSFGIPNLPGLNKVQRFQLSEKKRNVFNGTRRHCCCINKCFALSVFGKLGGNRSNKRVRGYEPGYGALNPNAPVAIGKVDHDAINLPGGFGEVEIEKGGGFGVGKR</sequence>
<proteinExistence type="predicted"/>
<reference evidence="2" key="2">
    <citation type="submission" date="2017-02" db="UniProtKB">
        <authorList>
            <consortium name="WormBaseParasite"/>
        </authorList>
    </citation>
    <scope>IDENTIFICATION</scope>
</reference>
<dbReference type="WBParaSite" id="ACAC_0001075801-mRNA-1">
    <property type="protein sequence ID" value="ACAC_0001075801-mRNA-1"/>
    <property type="gene ID" value="ACAC_0001075801"/>
</dbReference>
<accession>A0A0K0DHR0</accession>
<dbReference type="PANTHER" id="PTHR38613:SF1">
    <property type="entry name" value="PROTEIN CBG11062"/>
    <property type="match status" value="1"/>
</dbReference>
<dbReference type="AlphaFoldDB" id="A0A0K0DHR0"/>
<evidence type="ECO:0000313" key="2">
    <source>
        <dbReference type="WBParaSite" id="ACAC_0001075801-mRNA-1"/>
    </source>
</evidence>
<name>A0A0K0DHR0_ANGCA</name>
<evidence type="ECO:0000313" key="1">
    <source>
        <dbReference type="Proteomes" id="UP000035642"/>
    </source>
</evidence>
<protein>
    <submittedName>
        <fullName evidence="2">Uncharacterized protein</fullName>
    </submittedName>
</protein>
<reference evidence="1" key="1">
    <citation type="submission" date="2012-09" db="EMBL/GenBank/DDBJ databases">
        <authorList>
            <person name="Martin A.A."/>
        </authorList>
    </citation>
    <scope>NUCLEOTIDE SEQUENCE</scope>
</reference>